<evidence type="ECO:0000313" key="1">
    <source>
        <dbReference type="EMBL" id="PRP80423.1"/>
    </source>
</evidence>
<dbReference type="InterPro" id="IPR009072">
    <property type="entry name" value="Histone-fold"/>
</dbReference>
<proteinExistence type="predicted"/>
<comment type="caution">
    <text evidence="1">The sequence shown here is derived from an EMBL/GenBank/DDBJ whole genome shotgun (WGS) entry which is preliminary data.</text>
</comment>
<dbReference type="EMBL" id="MDYQ01000150">
    <property type="protein sequence ID" value="PRP80423.1"/>
    <property type="molecule type" value="Genomic_DNA"/>
</dbReference>
<dbReference type="GO" id="GO:0046982">
    <property type="term" value="F:protein heterodimerization activity"/>
    <property type="evidence" value="ECO:0007669"/>
    <property type="project" value="InterPro"/>
</dbReference>
<feature type="non-terminal residue" evidence="1">
    <location>
        <position position="469"/>
    </location>
</feature>
<protein>
    <submittedName>
        <fullName evidence="1">Uncharacterized protein</fullName>
    </submittedName>
</protein>
<organism evidence="1 2">
    <name type="scientific">Planoprotostelium fungivorum</name>
    <dbReference type="NCBI Taxonomy" id="1890364"/>
    <lineage>
        <taxon>Eukaryota</taxon>
        <taxon>Amoebozoa</taxon>
        <taxon>Evosea</taxon>
        <taxon>Variosea</taxon>
        <taxon>Cavosteliida</taxon>
        <taxon>Cavosteliaceae</taxon>
        <taxon>Planoprotostelium</taxon>
    </lineage>
</organism>
<keyword evidence="2" id="KW-1185">Reference proteome</keyword>
<accession>A0A2P6N8Z5</accession>
<dbReference type="InParanoid" id="A0A2P6N8Z5"/>
<gene>
    <name evidence="1" type="ORF">PROFUN_11969</name>
</gene>
<name>A0A2P6N8Z5_9EUKA</name>
<evidence type="ECO:0000313" key="2">
    <source>
        <dbReference type="Proteomes" id="UP000241769"/>
    </source>
</evidence>
<reference evidence="1 2" key="1">
    <citation type="journal article" date="2018" name="Genome Biol. Evol.">
        <title>Multiple Roots of Fruiting Body Formation in Amoebozoa.</title>
        <authorList>
            <person name="Hillmann F."/>
            <person name="Forbes G."/>
            <person name="Novohradska S."/>
            <person name="Ferling I."/>
            <person name="Riege K."/>
            <person name="Groth M."/>
            <person name="Westermann M."/>
            <person name="Marz M."/>
            <person name="Spaller T."/>
            <person name="Winckler T."/>
            <person name="Schaap P."/>
            <person name="Glockner G."/>
        </authorList>
    </citation>
    <scope>NUCLEOTIDE SEQUENCE [LARGE SCALE GENOMIC DNA]</scope>
    <source>
        <strain evidence="1 2">Jena</strain>
    </source>
</reference>
<sequence length="469" mass="51842">MSKQPFFPIPTLKRIIYSDPDNGGYFETSLQVVGVALREMVKELTHELFKRAKEEGFDVIQPSYFTRVAQESPKFDFLKSLKIDEKVIVSSKKRVFKDNRESAMTRSDLTDCTVSIDVWIDESRDPSTSNLDERAFEKVLICVRFSNERESSGITENKKPYRREWETIVGEEPRVQSFLASSSDVKIYIRSNLYLYSPQEEVCIARPEAKHTYEQHTNNERLLNEPMKRAITLLFLALSTTAVWADPCQTGYSWCSGVNSCYDPSLYSCNADQYHGQNRLCAIGTTSCNDVCIASCAYQCGTDGTYTAKTDRTCSSPPSCVTDNTMACGDACYDSSKFCCVSGQPQDISTCPQPTSTVSDTTCKSPFGLYNVRSLLGGQFRINVGNNAASPVNFTLSAGSLFDQKGQQCYISTSGQLLASPAPLTTAANAVVKTIFGISGDYLSHDGSLLWYACSATSGGSNLFINKVN</sequence>
<dbReference type="AlphaFoldDB" id="A0A2P6N8Z5"/>
<dbReference type="Gene3D" id="1.10.20.10">
    <property type="entry name" value="Histone, subunit A"/>
    <property type="match status" value="1"/>
</dbReference>
<dbReference type="Proteomes" id="UP000241769">
    <property type="component" value="Unassembled WGS sequence"/>
</dbReference>